<proteinExistence type="predicted"/>
<comment type="caution">
    <text evidence="2">The sequence shown here is derived from an EMBL/GenBank/DDBJ whole genome shotgun (WGS) entry which is preliminary data.</text>
</comment>
<reference evidence="2 3" key="1">
    <citation type="journal article" date="2020" name="Nature">
        <title>Six reference-quality genomes reveal evolution of bat adaptations.</title>
        <authorList>
            <person name="Jebb D."/>
            <person name="Huang Z."/>
            <person name="Pippel M."/>
            <person name="Hughes G.M."/>
            <person name="Lavrichenko K."/>
            <person name="Devanna P."/>
            <person name="Winkler S."/>
            <person name="Jermiin L.S."/>
            <person name="Skirmuntt E.C."/>
            <person name="Katzourakis A."/>
            <person name="Burkitt-Gray L."/>
            <person name="Ray D.A."/>
            <person name="Sullivan K.A.M."/>
            <person name="Roscito J.G."/>
            <person name="Kirilenko B.M."/>
            <person name="Davalos L.M."/>
            <person name="Corthals A.P."/>
            <person name="Power M.L."/>
            <person name="Jones G."/>
            <person name="Ransome R.D."/>
            <person name="Dechmann D.K.N."/>
            <person name="Locatelli A.G."/>
            <person name="Puechmaille S.J."/>
            <person name="Fedrigo O."/>
            <person name="Jarvis E.D."/>
            <person name="Hiller M."/>
            <person name="Vernes S.C."/>
            <person name="Myers E.W."/>
            <person name="Teeling E.C."/>
        </authorList>
    </citation>
    <scope>NUCLEOTIDE SEQUENCE [LARGE SCALE GENOMIC DNA]</scope>
    <source>
        <strain evidence="2">MRhiFer1</strain>
        <tissue evidence="2">Lung</tissue>
    </source>
</reference>
<evidence type="ECO:0000313" key="2">
    <source>
        <dbReference type="EMBL" id="KAF6281447.1"/>
    </source>
</evidence>
<protein>
    <submittedName>
        <fullName evidence="2">Transcription factor 7</fullName>
    </submittedName>
</protein>
<name>A0A7J7RZN8_RHIFE</name>
<evidence type="ECO:0000256" key="1">
    <source>
        <dbReference type="SAM" id="MobiDB-lite"/>
    </source>
</evidence>
<sequence>MYKDTVYSAFNLLMHYPPPSGAGQHPQPQPPLVSGPSSPARLVAAASLTSTIRPVSLPMASPNSLLSMNISAAHTPHLHRLTSTRSKCTGLCRLRTSPASTL</sequence>
<dbReference type="AlphaFoldDB" id="A0A7J7RZN8"/>
<dbReference type="Proteomes" id="UP000585614">
    <property type="component" value="Unassembled WGS sequence"/>
</dbReference>
<evidence type="ECO:0000313" key="3">
    <source>
        <dbReference type="Proteomes" id="UP000585614"/>
    </source>
</evidence>
<dbReference type="EMBL" id="JACAGC010000024">
    <property type="protein sequence ID" value="KAF6281447.1"/>
    <property type="molecule type" value="Genomic_DNA"/>
</dbReference>
<accession>A0A7J7RZN8</accession>
<gene>
    <name evidence="2" type="ORF">mRhiFer1_016686</name>
</gene>
<feature type="region of interest" description="Disordered" evidence="1">
    <location>
        <begin position="17"/>
        <end position="38"/>
    </location>
</feature>
<organism evidence="2 3">
    <name type="scientific">Rhinolophus ferrumequinum</name>
    <name type="common">Greater horseshoe bat</name>
    <dbReference type="NCBI Taxonomy" id="59479"/>
    <lineage>
        <taxon>Eukaryota</taxon>
        <taxon>Metazoa</taxon>
        <taxon>Chordata</taxon>
        <taxon>Craniata</taxon>
        <taxon>Vertebrata</taxon>
        <taxon>Euteleostomi</taxon>
        <taxon>Mammalia</taxon>
        <taxon>Eutheria</taxon>
        <taxon>Laurasiatheria</taxon>
        <taxon>Chiroptera</taxon>
        <taxon>Yinpterochiroptera</taxon>
        <taxon>Rhinolophoidea</taxon>
        <taxon>Rhinolophidae</taxon>
        <taxon>Rhinolophinae</taxon>
        <taxon>Rhinolophus</taxon>
    </lineage>
</organism>